<dbReference type="Proteomes" id="UP000290253">
    <property type="component" value="Unassembled WGS sequence"/>
</dbReference>
<evidence type="ECO:0000256" key="1">
    <source>
        <dbReference type="PROSITE-ProRule" id="PRU00339"/>
    </source>
</evidence>
<dbReference type="NCBIfam" id="NF047558">
    <property type="entry name" value="TPR_END_plus"/>
    <property type="match status" value="1"/>
</dbReference>
<organism evidence="2 3">
    <name type="scientific">Silvibacterium dinghuense</name>
    <dbReference type="NCBI Taxonomy" id="1560006"/>
    <lineage>
        <taxon>Bacteria</taxon>
        <taxon>Pseudomonadati</taxon>
        <taxon>Acidobacteriota</taxon>
        <taxon>Terriglobia</taxon>
        <taxon>Terriglobales</taxon>
        <taxon>Acidobacteriaceae</taxon>
        <taxon>Silvibacterium</taxon>
    </lineage>
</organism>
<proteinExistence type="predicted"/>
<keyword evidence="1" id="KW-0802">TPR repeat</keyword>
<feature type="repeat" description="TPR" evidence="1">
    <location>
        <begin position="259"/>
        <end position="292"/>
    </location>
</feature>
<dbReference type="PANTHER" id="PTHR44366:SF1">
    <property type="entry name" value="UDP-N-ACETYLGLUCOSAMINE--PEPTIDE N-ACETYLGLUCOSAMINYLTRANSFERASE 110 KDA SUBUNIT"/>
    <property type="match status" value="1"/>
</dbReference>
<dbReference type="Pfam" id="PF13181">
    <property type="entry name" value="TPR_8"/>
    <property type="match status" value="1"/>
</dbReference>
<accession>A0A4Q1SJY4</accession>
<dbReference type="Pfam" id="PF13424">
    <property type="entry name" value="TPR_12"/>
    <property type="match status" value="1"/>
</dbReference>
<feature type="repeat" description="TPR" evidence="1">
    <location>
        <begin position="225"/>
        <end position="258"/>
    </location>
</feature>
<dbReference type="AlphaFoldDB" id="A0A4Q1SJY4"/>
<dbReference type="SMART" id="SM00028">
    <property type="entry name" value="TPR"/>
    <property type="match status" value="4"/>
</dbReference>
<dbReference type="GO" id="GO:0006493">
    <property type="term" value="P:protein O-linked glycosylation"/>
    <property type="evidence" value="ECO:0007669"/>
    <property type="project" value="InterPro"/>
</dbReference>
<keyword evidence="3" id="KW-1185">Reference proteome</keyword>
<reference evidence="2 3" key="1">
    <citation type="journal article" date="2016" name="Int. J. Syst. Evol. Microbiol.">
        <title>Acidipila dinghuensis sp. nov., an acidobacterium isolated from forest soil.</title>
        <authorList>
            <person name="Jiang Y.W."/>
            <person name="Wang J."/>
            <person name="Chen M.H."/>
            <person name="Lv Y.Y."/>
            <person name="Qiu L.H."/>
        </authorList>
    </citation>
    <scope>NUCLEOTIDE SEQUENCE [LARGE SCALE GENOMIC DNA]</scope>
    <source>
        <strain evidence="2 3">DHOF10</strain>
    </source>
</reference>
<dbReference type="PROSITE" id="PS50293">
    <property type="entry name" value="TPR_REGION"/>
    <property type="match status" value="1"/>
</dbReference>
<dbReference type="InterPro" id="IPR019734">
    <property type="entry name" value="TPR_rpt"/>
</dbReference>
<dbReference type="Gene3D" id="1.25.40.10">
    <property type="entry name" value="Tetratricopeptide repeat domain"/>
    <property type="match status" value="2"/>
</dbReference>
<dbReference type="GO" id="GO:0097363">
    <property type="term" value="F:protein O-acetylglucosaminyltransferase activity"/>
    <property type="evidence" value="ECO:0007669"/>
    <property type="project" value="TreeGrafter"/>
</dbReference>
<evidence type="ECO:0000313" key="3">
    <source>
        <dbReference type="Proteomes" id="UP000290253"/>
    </source>
</evidence>
<feature type="repeat" description="TPR" evidence="1">
    <location>
        <begin position="191"/>
        <end position="224"/>
    </location>
</feature>
<protein>
    <submittedName>
        <fullName evidence="2">Tetratricopeptide repeat protein</fullName>
    </submittedName>
</protein>
<evidence type="ECO:0000313" key="2">
    <source>
        <dbReference type="EMBL" id="RXS97757.1"/>
    </source>
</evidence>
<dbReference type="OrthoDB" id="113951at2"/>
<sequence length="374" mass="42086">MELRSSNNLGRQNFLTGSFAGRHREKCHFRTKYEYIRRAADLQTESSEHVGVAKPRLSLSTWQNALQRRTMPSTFGCSMPKEVVMIPPATRRAHSLVLVTALVLPLLFPGRLIAQLPVSLSHPVAGALPAAFDLSHVSRLAEGRSPQLEVPETSGDGFAALPPETQGDLLMVRHQYLAAIDAYRRGPHDSAVIWNKLGIAYQHMYALDFARMQYEKALSLEPNYAEALNNLGTVYYGQKSYHKAESYYRRALRSKPNTAAFYCNLGTAYFADHKYRQGLAAYQQALVLDPEIFIRESLARIAEMGTPEAEAQLNYALAKLYAQSGNFDAAMRCLRAAFSDGFDDRKHLMEDKELAGLRGTPQFHLFLTEEHWQN</sequence>
<dbReference type="InterPro" id="IPR037919">
    <property type="entry name" value="OGT"/>
</dbReference>
<dbReference type="SUPFAM" id="SSF48452">
    <property type="entry name" value="TPR-like"/>
    <property type="match status" value="1"/>
</dbReference>
<gene>
    <name evidence="2" type="ORF">ESZ00_07810</name>
</gene>
<dbReference type="PROSITE" id="PS50005">
    <property type="entry name" value="TPR"/>
    <property type="match status" value="3"/>
</dbReference>
<dbReference type="InterPro" id="IPR011990">
    <property type="entry name" value="TPR-like_helical_dom_sf"/>
</dbReference>
<name>A0A4Q1SJY4_9BACT</name>
<dbReference type="EMBL" id="SDMK01000001">
    <property type="protein sequence ID" value="RXS97757.1"/>
    <property type="molecule type" value="Genomic_DNA"/>
</dbReference>
<dbReference type="PANTHER" id="PTHR44366">
    <property type="entry name" value="UDP-N-ACETYLGLUCOSAMINE--PEPTIDE N-ACETYLGLUCOSAMINYLTRANSFERASE 110 KDA SUBUNIT"/>
    <property type="match status" value="1"/>
</dbReference>
<comment type="caution">
    <text evidence="2">The sequence shown here is derived from an EMBL/GenBank/DDBJ whole genome shotgun (WGS) entry which is preliminary data.</text>
</comment>